<feature type="domain" description="RNB" evidence="1">
    <location>
        <begin position="66"/>
        <end position="387"/>
    </location>
</feature>
<dbReference type="InterPro" id="IPR001900">
    <property type="entry name" value="RNase_II/R"/>
</dbReference>
<dbReference type="InterPro" id="IPR040596">
    <property type="entry name" value="RNase_II_C_S1"/>
</dbReference>
<dbReference type="EMBL" id="BAAATD010000003">
    <property type="protein sequence ID" value="GAA2592309.1"/>
    <property type="molecule type" value="Genomic_DNA"/>
</dbReference>
<evidence type="ECO:0000259" key="1">
    <source>
        <dbReference type="SMART" id="SM00955"/>
    </source>
</evidence>
<reference evidence="3" key="1">
    <citation type="journal article" date="2019" name="Int. J. Syst. Evol. Microbiol.">
        <title>The Global Catalogue of Microorganisms (GCM) 10K type strain sequencing project: providing services to taxonomists for standard genome sequencing and annotation.</title>
        <authorList>
            <consortium name="The Broad Institute Genomics Platform"/>
            <consortium name="The Broad Institute Genome Sequencing Center for Infectious Disease"/>
            <person name="Wu L."/>
            <person name="Ma J."/>
        </authorList>
    </citation>
    <scope>NUCLEOTIDE SEQUENCE [LARGE SCALE GENOMIC DNA]</scope>
    <source>
        <strain evidence="3">JCM 6833</strain>
    </source>
</reference>
<dbReference type="SMART" id="SM00955">
    <property type="entry name" value="RNB"/>
    <property type="match status" value="1"/>
</dbReference>
<keyword evidence="3" id="KW-1185">Reference proteome</keyword>
<sequence length="494" mass="52154">MPAVAGPPLYARGVPQRSIRLRTEEADSEVRAGLGRIREEFAVPGAFPAAVTAEAVRAARHSPEPAPDVSELPFFTLDPPGSMDLDQAMHLERRAEGYRVHYAIADVVSFVRPGGAVDTESHARGVTLYLPDARVPLHPSELSEGAASLLPGQRRPAVVWTIDLGGDGEITAVDVARRLVTSGERLDYAGAQRDAAADPRLALLAEIGTLLLRAEAERGGVSLPLPEQEVVRRDGGWGLAFRGGLPSEAWNAQISLLTGRAAARLMLDGGIGLLRTMPPPPAEAVARLRRSATALGIGWPDGRSYGEVVRGLDPSDSRHAAFLHEAVGLMRGAGYTAFDGTGPKETGPDAAALEHAAVAAPYAHVTAPLRRLADRYATEICLALTAGGEIPGWVRSALPGLPDLMRRSLQRGASVDRACVDLVEALLLRDHVGEVFDAVVVDVSGNGSGGLVQLLSPAVLARCDGDGLPLGDPVRVRLVESDPVRRQVRFVPAA</sequence>
<dbReference type="Pfam" id="PF00773">
    <property type="entry name" value="RNB"/>
    <property type="match status" value="1"/>
</dbReference>
<evidence type="ECO:0000313" key="3">
    <source>
        <dbReference type="Proteomes" id="UP001501509"/>
    </source>
</evidence>
<comment type="caution">
    <text evidence="2">The sequence shown here is derived from an EMBL/GenBank/DDBJ whole genome shotgun (WGS) entry which is preliminary data.</text>
</comment>
<evidence type="ECO:0000313" key="2">
    <source>
        <dbReference type="EMBL" id="GAA2592309.1"/>
    </source>
</evidence>
<dbReference type="InterPro" id="IPR012340">
    <property type="entry name" value="NA-bd_OB-fold"/>
</dbReference>
<name>A0ABP6C0K3_9ACTN</name>
<accession>A0ABP6C0K3</accession>
<proteinExistence type="predicted"/>
<dbReference type="SUPFAM" id="SSF50249">
    <property type="entry name" value="Nucleic acid-binding proteins"/>
    <property type="match status" value="1"/>
</dbReference>
<dbReference type="PANTHER" id="PTHR23355:SF9">
    <property type="entry name" value="DIS3-LIKE EXONUCLEASE 2"/>
    <property type="match status" value="1"/>
</dbReference>
<gene>
    <name evidence="2" type="ORF">GCM10010411_26630</name>
</gene>
<organism evidence="2 3">
    <name type="scientific">Actinomadura fulvescens</name>
    <dbReference type="NCBI Taxonomy" id="46160"/>
    <lineage>
        <taxon>Bacteria</taxon>
        <taxon>Bacillati</taxon>
        <taxon>Actinomycetota</taxon>
        <taxon>Actinomycetes</taxon>
        <taxon>Streptosporangiales</taxon>
        <taxon>Thermomonosporaceae</taxon>
        <taxon>Actinomadura</taxon>
    </lineage>
</organism>
<dbReference type="Pfam" id="PF18614">
    <property type="entry name" value="RNase_II_C_S1"/>
    <property type="match status" value="1"/>
</dbReference>
<protein>
    <submittedName>
        <fullName evidence="2">RNB domain-containing ribonuclease</fullName>
    </submittedName>
</protein>
<dbReference type="InterPro" id="IPR050180">
    <property type="entry name" value="RNR_Ribonuclease"/>
</dbReference>
<dbReference type="Proteomes" id="UP001501509">
    <property type="component" value="Unassembled WGS sequence"/>
</dbReference>
<dbReference type="PANTHER" id="PTHR23355">
    <property type="entry name" value="RIBONUCLEASE"/>
    <property type="match status" value="1"/>
</dbReference>